<dbReference type="GO" id="GO:0046316">
    <property type="term" value="F:gluconokinase activity"/>
    <property type="evidence" value="ECO:0007669"/>
    <property type="project" value="UniProtKB-EC"/>
</dbReference>
<sequence length="177" mass="19750">MPKVIVIAGTAGTGKTTIGVALANHYHTQFIEGDNLHPKTNIDKMSHGIPLTDEDRWGWLKQISEFATTSALENAKLGEEAIAVVSCSALKKVYRDLIRETSPDTEFIFTFLYCSVETLIERVTQRKGHYMKSDMIQSQFDILQLPKEDEPGCIVLDVTECAVEEVLEKALDFVDGK</sequence>
<dbReference type="InterPro" id="IPR027417">
    <property type="entry name" value="P-loop_NTPase"/>
</dbReference>
<keyword evidence="12" id="KW-1185">Reference proteome</keyword>
<organism evidence="11 12">
    <name type="scientific">Wickerhamomyces pijperi</name>
    <name type="common">Yeast</name>
    <name type="synonym">Pichia pijperi</name>
    <dbReference type="NCBI Taxonomy" id="599730"/>
    <lineage>
        <taxon>Eukaryota</taxon>
        <taxon>Fungi</taxon>
        <taxon>Dikarya</taxon>
        <taxon>Ascomycota</taxon>
        <taxon>Saccharomycotina</taxon>
        <taxon>Saccharomycetes</taxon>
        <taxon>Phaffomycetales</taxon>
        <taxon>Wickerhamomycetaceae</taxon>
        <taxon>Wickerhamomyces</taxon>
    </lineage>
</organism>
<dbReference type="AlphaFoldDB" id="A0A9P8TQY1"/>
<dbReference type="GO" id="GO:0005975">
    <property type="term" value="P:carbohydrate metabolic process"/>
    <property type="evidence" value="ECO:0007669"/>
    <property type="project" value="InterPro"/>
</dbReference>
<comment type="pathway">
    <text evidence="1 9">Carbohydrate acid metabolism; D-gluconate degradation.</text>
</comment>
<evidence type="ECO:0000313" key="12">
    <source>
        <dbReference type="Proteomes" id="UP000774326"/>
    </source>
</evidence>
<dbReference type="PANTHER" id="PTHR43442">
    <property type="entry name" value="GLUCONOKINASE-RELATED"/>
    <property type="match status" value="1"/>
</dbReference>
<evidence type="ECO:0000256" key="8">
    <source>
        <dbReference type="ARBA" id="ARBA00048090"/>
    </source>
</evidence>
<evidence type="ECO:0000256" key="9">
    <source>
        <dbReference type="RuleBase" id="RU363066"/>
    </source>
</evidence>
<accession>A0A9P8TQY1</accession>
<dbReference type="Gene3D" id="3.40.50.300">
    <property type="entry name" value="P-loop containing nucleotide triphosphate hydrolases"/>
    <property type="match status" value="1"/>
</dbReference>
<comment type="similarity">
    <text evidence="2 9">Belongs to the gluconokinase GntK/GntV family.</text>
</comment>
<keyword evidence="4 9" id="KW-0808">Transferase</keyword>
<evidence type="ECO:0000256" key="7">
    <source>
        <dbReference type="ARBA" id="ARBA00022840"/>
    </source>
</evidence>
<protein>
    <recommendedName>
        <fullName evidence="3 9">Gluconokinase</fullName>
        <ecNumber evidence="3 9">2.7.1.12</ecNumber>
    </recommendedName>
</protein>
<dbReference type="InterPro" id="IPR059117">
    <property type="entry name" value="APS_kinase_dom"/>
</dbReference>
<dbReference type="Pfam" id="PF01583">
    <property type="entry name" value="APS_kinase"/>
    <property type="match status" value="1"/>
</dbReference>
<dbReference type="EMBL" id="JAEUBG010000594">
    <property type="protein sequence ID" value="KAH3687916.1"/>
    <property type="molecule type" value="Genomic_DNA"/>
</dbReference>
<dbReference type="EC" id="2.7.1.12" evidence="3 9"/>
<proteinExistence type="inferred from homology"/>
<keyword evidence="5 9" id="KW-0547">Nucleotide-binding</keyword>
<comment type="catalytic activity">
    <reaction evidence="8 9">
        <text>D-gluconate + ATP = 6-phospho-D-gluconate + ADP + H(+)</text>
        <dbReference type="Rhea" id="RHEA:19433"/>
        <dbReference type="ChEBI" id="CHEBI:15378"/>
        <dbReference type="ChEBI" id="CHEBI:18391"/>
        <dbReference type="ChEBI" id="CHEBI:30616"/>
        <dbReference type="ChEBI" id="CHEBI:58759"/>
        <dbReference type="ChEBI" id="CHEBI:456216"/>
        <dbReference type="EC" id="2.7.1.12"/>
    </reaction>
</comment>
<evidence type="ECO:0000256" key="3">
    <source>
        <dbReference type="ARBA" id="ARBA00012054"/>
    </source>
</evidence>
<evidence type="ECO:0000313" key="11">
    <source>
        <dbReference type="EMBL" id="KAH3687916.1"/>
    </source>
</evidence>
<gene>
    <name evidence="11" type="ORF">WICPIJ_001101</name>
</gene>
<feature type="domain" description="APS kinase" evidence="10">
    <location>
        <begin position="2"/>
        <end position="133"/>
    </location>
</feature>
<dbReference type="PANTHER" id="PTHR43442:SF3">
    <property type="entry name" value="GLUCONOKINASE-RELATED"/>
    <property type="match status" value="1"/>
</dbReference>
<dbReference type="InterPro" id="IPR006001">
    <property type="entry name" value="Therm_gnt_kin"/>
</dbReference>
<dbReference type="CDD" id="cd02021">
    <property type="entry name" value="GntK"/>
    <property type="match status" value="1"/>
</dbReference>
<dbReference type="NCBIfam" id="TIGR01313">
    <property type="entry name" value="therm_gnt_kin"/>
    <property type="match status" value="1"/>
</dbReference>
<evidence type="ECO:0000256" key="1">
    <source>
        <dbReference type="ARBA" id="ARBA00004875"/>
    </source>
</evidence>
<comment type="caution">
    <text evidence="11">The sequence shown here is derived from an EMBL/GenBank/DDBJ whole genome shotgun (WGS) entry which is preliminary data.</text>
</comment>
<evidence type="ECO:0000259" key="10">
    <source>
        <dbReference type="Pfam" id="PF01583"/>
    </source>
</evidence>
<name>A0A9P8TQY1_WICPI</name>
<evidence type="ECO:0000256" key="2">
    <source>
        <dbReference type="ARBA" id="ARBA00008420"/>
    </source>
</evidence>
<dbReference type="SUPFAM" id="SSF52540">
    <property type="entry name" value="P-loop containing nucleoside triphosphate hydrolases"/>
    <property type="match status" value="1"/>
</dbReference>
<reference evidence="11" key="2">
    <citation type="submission" date="2021-01" db="EMBL/GenBank/DDBJ databases">
        <authorList>
            <person name="Schikora-Tamarit M.A."/>
        </authorList>
    </citation>
    <scope>NUCLEOTIDE SEQUENCE</scope>
    <source>
        <strain evidence="11">CBS2887</strain>
    </source>
</reference>
<evidence type="ECO:0000256" key="4">
    <source>
        <dbReference type="ARBA" id="ARBA00022679"/>
    </source>
</evidence>
<reference evidence="11" key="1">
    <citation type="journal article" date="2021" name="Open Biol.">
        <title>Shared evolutionary footprints suggest mitochondrial oxidative damage underlies multiple complex I losses in fungi.</title>
        <authorList>
            <person name="Schikora-Tamarit M.A."/>
            <person name="Marcet-Houben M."/>
            <person name="Nosek J."/>
            <person name="Gabaldon T."/>
        </authorList>
    </citation>
    <scope>NUCLEOTIDE SEQUENCE</scope>
    <source>
        <strain evidence="11">CBS2887</strain>
    </source>
</reference>
<dbReference type="OrthoDB" id="275177at2759"/>
<dbReference type="GO" id="GO:0005737">
    <property type="term" value="C:cytoplasm"/>
    <property type="evidence" value="ECO:0007669"/>
    <property type="project" value="TreeGrafter"/>
</dbReference>
<keyword evidence="7 9" id="KW-0067">ATP-binding</keyword>
<dbReference type="GO" id="GO:0005524">
    <property type="term" value="F:ATP binding"/>
    <property type="evidence" value="ECO:0007669"/>
    <property type="project" value="UniProtKB-KW"/>
</dbReference>
<dbReference type="Proteomes" id="UP000774326">
    <property type="component" value="Unassembled WGS sequence"/>
</dbReference>
<evidence type="ECO:0000256" key="5">
    <source>
        <dbReference type="ARBA" id="ARBA00022741"/>
    </source>
</evidence>
<evidence type="ECO:0000256" key="6">
    <source>
        <dbReference type="ARBA" id="ARBA00022777"/>
    </source>
</evidence>
<keyword evidence="6 9" id="KW-0418">Kinase</keyword>